<proteinExistence type="predicted"/>
<protein>
    <submittedName>
        <fullName evidence="1">Uncharacterized protein</fullName>
    </submittedName>
</protein>
<dbReference type="EMBL" id="KN817588">
    <property type="protein sequence ID" value="KJA18486.1"/>
    <property type="molecule type" value="Genomic_DNA"/>
</dbReference>
<evidence type="ECO:0000313" key="2">
    <source>
        <dbReference type="Proteomes" id="UP000054270"/>
    </source>
</evidence>
<accession>A0A0D2NNW6</accession>
<evidence type="ECO:0000313" key="1">
    <source>
        <dbReference type="EMBL" id="KJA18486.1"/>
    </source>
</evidence>
<dbReference type="AlphaFoldDB" id="A0A0D2NNW6"/>
<organism evidence="1 2">
    <name type="scientific">Hypholoma sublateritium (strain FD-334 SS-4)</name>
    <dbReference type="NCBI Taxonomy" id="945553"/>
    <lineage>
        <taxon>Eukaryota</taxon>
        <taxon>Fungi</taxon>
        <taxon>Dikarya</taxon>
        <taxon>Basidiomycota</taxon>
        <taxon>Agaricomycotina</taxon>
        <taxon>Agaricomycetes</taxon>
        <taxon>Agaricomycetidae</taxon>
        <taxon>Agaricales</taxon>
        <taxon>Agaricineae</taxon>
        <taxon>Strophariaceae</taxon>
        <taxon>Hypholoma</taxon>
    </lineage>
</organism>
<dbReference type="Proteomes" id="UP000054270">
    <property type="component" value="Unassembled WGS sequence"/>
</dbReference>
<name>A0A0D2NNW6_HYPSF</name>
<sequence length="182" mass="19950">MSDTIDEELMQEKARLQEQRVIRAIVLRQSEIGKRLTLTNELSQALPMKAAWRTIIQLGVFSLVKLLAFGERLGCHAFPLDVCATVLIATVPSPPCTASPVNVYIPLRPGYRVLRSSERGASTSVTTQDEAGQRLRLHGPVPLLPCAADSPHLCSLRHCDRVELSRVPPSCSPECLVLFLAG</sequence>
<keyword evidence="2" id="KW-1185">Reference proteome</keyword>
<gene>
    <name evidence="1" type="ORF">HYPSUDRAFT_69880</name>
</gene>
<reference evidence="2" key="1">
    <citation type="submission" date="2014-04" db="EMBL/GenBank/DDBJ databases">
        <title>Evolutionary Origins and Diversification of the Mycorrhizal Mutualists.</title>
        <authorList>
            <consortium name="DOE Joint Genome Institute"/>
            <consortium name="Mycorrhizal Genomics Consortium"/>
            <person name="Kohler A."/>
            <person name="Kuo A."/>
            <person name="Nagy L.G."/>
            <person name="Floudas D."/>
            <person name="Copeland A."/>
            <person name="Barry K.W."/>
            <person name="Cichocki N."/>
            <person name="Veneault-Fourrey C."/>
            <person name="LaButti K."/>
            <person name="Lindquist E.A."/>
            <person name="Lipzen A."/>
            <person name="Lundell T."/>
            <person name="Morin E."/>
            <person name="Murat C."/>
            <person name="Riley R."/>
            <person name="Ohm R."/>
            <person name="Sun H."/>
            <person name="Tunlid A."/>
            <person name="Henrissat B."/>
            <person name="Grigoriev I.V."/>
            <person name="Hibbett D.S."/>
            <person name="Martin F."/>
        </authorList>
    </citation>
    <scope>NUCLEOTIDE SEQUENCE [LARGE SCALE GENOMIC DNA]</scope>
    <source>
        <strain evidence="2">FD-334 SS-4</strain>
    </source>
</reference>